<proteinExistence type="predicted"/>
<organism evidence="2 3">
    <name type="scientific">Cirrhinus mrigala</name>
    <name type="common">Mrigala</name>
    <dbReference type="NCBI Taxonomy" id="683832"/>
    <lineage>
        <taxon>Eukaryota</taxon>
        <taxon>Metazoa</taxon>
        <taxon>Chordata</taxon>
        <taxon>Craniata</taxon>
        <taxon>Vertebrata</taxon>
        <taxon>Euteleostomi</taxon>
        <taxon>Actinopterygii</taxon>
        <taxon>Neopterygii</taxon>
        <taxon>Teleostei</taxon>
        <taxon>Ostariophysi</taxon>
        <taxon>Cypriniformes</taxon>
        <taxon>Cyprinidae</taxon>
        <taxon>Labeoninae</taxon>
        <taxon>Labeonini</taxon>
        <taxon>Cirrhinus</taxon>
    </lineage>
</organism>
<feature type="non-terminal residue" evidence="2">
    <location>
        <position position="1"/>
    </location>
</feature>
<name>A0ABD0PG67_CIRMR</name>
<evidence type="ECO:0000313" key="2">
    <source>
        <dbReference type="EMBL" id="KAL0173025.1"/>
    </source>
</evidence>
<gene>
    <name evidence="2" type="ORF">M9458_033336</name>
</gene>
<comment type="caution">
    <text evidence="2">The sequence shown here is derived from an EMBL/GenBank/DDBJ whole genome shotgun (WGS) entry which is preliminary data.</text>
</comment>
<feature type="non-terminal residue" evidence="2">
    <location>
        <position position="52"/>
    </location>
</feature>
<sequence length="52" mass="5694">QCTGTQHFPIPDRHVSSEPGDVISGHGQRWQYDSDSSGHTDTGYGLSQPEHT</sequence>
<reference evidence="2 3" key="1">
    <citation type="submission" date="2024-05" db="EMBL/GenBank/DDBJ databases">
        <title>Genome sequencing and assembly of Indian major carp, Cirrhinus mrigala (Hamilton, 1822).</title>
        <authorList>
            <person name="Mohindra V."/>
            <person name="Chowdhury L.M."/>
            <person name="Lal K."/>
            <person name="Jena J.K."/>
        </authorList>
    </citation>
    <scope>NUCLEOTIDE SEQUENCE [LARGE SCALE GENOMIC DNA]</scope>
    <source>
        <strain evidence="2">CM1030</strain>
        <tissue evidence="2">Blood</tissue>
    </source>
</reference>
<dbReference type="AlphaFoldDB" id="A0ABD0PG67"/>
<keyword evidence="3" id="KW-1185">Reference proteome</keyword>
<dbReference type="EMBL" id="JAMKFB020000016">
    <property type="protein sequence ID" value="KAL0173025.1"/>
    <property type="molecule type" value="Genomic_DNA"/>
</dbReference>
<feature type="compositionally biased region" description="Polar residues" evidence="1">
    <location>
        <begin position="31"/>
        <end position="40"/>
    </location>
</feature>
<accession>A0ABD0PG67</accession>
<evidence type="ECO:0000313" key="3">
    <source>
        <dbReference type="Proteomes" id="UP001529510"/>
    </source>
</evidence>
<dbReference type="Proteomes" id="UP001529510">
    <property type="component" value="Unassembled WGS sequence"/>
</dbReference>
<evidence type="ECO:0000256" key="1">
    <source>
        <dbReference type="SAM" id="MobiDB-lite"/>
    </source>
</evidence>
<protein>
    <submittedName>
        <fullName evidence="2">Uncharacterized protein</fullName>
    </submittedName>
</protein>
<feature type="region of interest" description="Disordered" evidence="1">
    <location>
        <begin position="1"/>
        <end position="52"/>
    </location>
</feature>